<dbReference type="AlphaFoldDB" id="A0A8K0H9E7"/>
<comment type="caution">
    <text evidence="2">The sequence shown here is derived from an EMBL/GenBank/DDBJ whole genome shotgun (WGS) entry which is preliminary data.</text>
</comment>
<gene>
    <name evidence="2" type="ORF">FNV43_RR08531</name>
</gene>
<name>A0A8K0H9E7_9ROSA</name>
<evidence type="ECO:0000313" key="2">
    <source>
        <dbReference type="EMBL" id="KAF3447825.1"/>
    </source>
</evidence>
<evidence type="ECO:0000313" key="3">
    <source>
        <dbReference type="Proteomes" id="UP000796880"/>
    </source>
</evidence>
<dbReference type="EMBL" id="VOIH02000004">
    <property type="protein sequence ID" value="KAF3447825.1"/>
    <property type="molecule type" value="Genomic_DNA"/>
</dbReference>
<sequence length="231" mass="25010">MIKQNWPPFKQNNQTPSDQRSEPRGGFVDEDQLDREPPNDGLRSSLRHLSVGWGGLSSCLLLPQRSGSGGAACPEPSAFCSRNLGKYFPEVGAAVVAAAVAAMADGAAAVSASREGYKYSINESSEVLEPQGGEDAMVKISAPDTLVQAHMCLSKMNARGPHSPVLSRRVGERARCSDWLLLAFDSSGCWTSTYGGDLTMAHEPRLWRLGFHNGLGIWLLFEFLQFLGLKV</sequence>
<dbReference type="Proteomes" id="UP000796880">
    <property type="component" value="Unassembled WGS sequence"/>
</dbReference>
<accession>A0A8K0H9E7</accession>
<protein>
    <submittedName>
        <fullName evidence="2">Uncharacterized protein</fullName>
    </submittedName>
</protein>
<keyword evidence="3" id="KW-1185">Reference proteome</keyword>
<organism evidence="2 3">
    <name type="scientific">Rhamnella rubrinervis</name>
    <dbReference type="NCBI Taxonomy" id="2594499"/>
    <lineage>
        <taxon>Eukaryota</taxon>
        <taxon>Viridiplantae</taxon>
        <taxon>Streptophyta</taxon>
        <taxon>Embryophyta</taxon>
        <taxon>Tracheophyta</taxon>
        <taxon>Spermatophyta</taxon>
        <taxon>Magnoliopsida</taxon>
        <taxon>eudicotyledons</taxon>
        <taxon>Gunneridae</taxon>
        <taxon>Pentapetalae</taxon>
        <taxon>rosids</taxon>
        <taxon>fabids</taxon>
        <taxon>Rosales</taxon>
        <taxon>Rhamnaceae</taxon>
        <taxon>rhamnoid group</taxon>
        <taxon>Rhamneae</taxon>
        <taxon>Rhamnella</taxon>
    </lineage>
</organism>
<feature type="region of interest" description="Disordered" evidence="1">
    <location>
        <begin position="1"/>
        <end position="44"/>
    </location>
</feature>
<reference evidence="2" key="1">
    <citation type="submission" date="2020-03" db="EMBL/GenBank/DDBJ databases">
        <title>A high-quality chromosome-level genome assembly of a woody plant with both climbing and erect habits, Rhamnella rubrinervis.</title>
        <authorList>
            <person name="Lu Z."/>
            <person name="Yang Y."/>
            <person name="Zhu X."/>
            <person name="Sun Y."/>
        </authorList>
    </citation>
    <scope>NUCLEOTIDE SEQUENCE</scope>
    <source>
        <strain evidence="2">BYM</strain>
        <tissue evidence="2">Leaf</tissue>
    </source>
</reference>
<proteinExistence type="predicted"/>
<evidence type="ECO:0000256" key="1">
    <source>
        <dbReference type="SAM" id="MobiDB-lite"/>
    </source>
</evidence>